<dbReference type="Gene3D" id="3.20.20.330">
    <property type="entry name" value="Homocysteine-binding-like domain"/>
    <property type="match status" value="1"/>
</dbReference>
<reference evidence="5" key="1">
    <citation type="journal article" date="2014" name="Science">
        <title>The coffee genome provides insight into the convergent evolution of caffeine biosynthesis.</title>
        <authorList>
            <person name="Denoeud F."/>
            <person name="Carretero-Paulet L."/>
            <person name="Dereeper A."/>
            <person name="Droc G."/>
            <person name="Guyot R."/>
            <person name="Pietrella M."/>
            <person name="Zheng C."/>
            <person name="Alberti A."/>
            <person name="Anthony F."/>
            <person name="Aprea G."/>
            <person name="Aury J.M."/>
            <person name="Bento P."/>
            <person name="Bernard M."/>
            <person name="Bocs S."/>
            <person name="Campa C."/>
            <person name="Cenci A."/>
            <person name="Combes M.C."/>
            <person name="Crouzillat D."/>
            <person name="Da Silva C."/>
            <person name="Daddiego L."/>
            <person name="De Bellis F."/>
            <person name="Dussert S."/>
            <person name="Garsmeur O."/>
            <person name="Gayraud T."/>
            <person name="Guignon V."/>
            <person name="Jahn K."/>
            <person name="Jamilloux V."/>
            <person name="Joet T."/>
            <person name="Labadie K."/>
            <person name="Lan T."/>
            <person name="Leclercq J."/>
            <person name="Lepelley M."/>
            <person name="Leroy T."/>
            <person name="Li L.T."/>
            <person name="Librado P."/>
            <person name="Lopez L."/>
            <person name="Munoz A."/>
            <person name="Noel B."/>
            <person name="Pallavicini A."/>
            <person name="Perrotta G."/>
            <person name="Poncet V."/>
            <person name="Pot D."/>
            <person name="Priyono X."/>
            <person name="Rigoreau M."/>
            <person name="Rouard M."/>
            <person name="Rozas J."/>
            <person name="Tranchant-Dubreuil C."/>
            <person name="VanBuren R."/>
            <person name="Zhang Q."/>
            <person name="Andrade A.C."/>
            <person name="Argout X."/>
            <person name="Bertrand B."/>
            <person name="de Kochko A."/>
            <person name="Graziosi G."/>
            <person name="Henry R.J."/>
            <person name="Jayarama X."/>
            <person name="Ming R."/>
            <person name="Nagai C."/>
            <person name="Rounsley S."/>
            <person name="Sankoff D."/>
            <person name="Giuliano G."/>
            <person name="Albert V.A."/>
            <person name="Wincker P."/>
            <person name="Lashermes P."/>
        </authorList>
    </citation>
    <scope>NUCLEOTIDE SEQUENCE [LARGE SCALE GENOMIC DNA]</scope>
    <source>
        <strain evidence="5">cv. DH200-94</strain>
    </source>
</reference>
<dbReference type="Pfam" id="PF02574">
    <property type="entry name" value="S-methyl_trans"/>
    <property type="match status" value="1"/>
</dbReference>
<proteinExistence type="predicted"/>
<keyword evidence="5" id="KW-1185">Reference proteome</keyword>
<dbReference type="InterPro" id="IPR019181">
    <property type="entry name" value="LSM12_ABD"/>
</dbReference>
<keyword evidence="1" id="KW-0489">Methyltransferase</keyword>
<dbReference type="InterPro" id="IPR036589">
    <property type="entry name" value="HCY_dom_sf"/>
</dbReference>
<dbReference type="Proteomes" id="UP000295252">
    <property type="component" value="Chromosome IV"/>
</dbReference>
<dbReference type="EMBL" id="HG739122">
    <property type="protein sequence ID" value="CDP09457.1"/>
    <property type="molecule type" value="Genomic_DNA"/>
</dbReference>
<dbReference type="PANTHER" id="PTHR13542">
    <property type="entry name" value="LSM12 HOMOLOG"/>
    <property type="match status" value="1"/>
</dbReference>
<dbReference type="InterPro" id="IPR003726">
    <property type="entry name" value="HCY_dom"/>
</dbReference>
<accession>A0A068UMC5</accession>
<dbReference type="PhylomeDB" id="A0A068UMC5"/>
<dbReference type="InParanoid" id="A0A068UMC5"/>
<evidence type="ECO:0000259" key="3">
    <source>
        <dbReference type="SMART" id="SM00995"/>
    </source>
</evidence>
<evidence type="ECO:0000256" key="1">
    <source>
        <dbReference type="ARBA" id="ARBA00022603"/>
    </source>
</evidence>
<dbReference type="SMART" id="SM00995">
    <property type="entry name" value="AD"/>
    <property type="match status" value="1"/>
</dbReference>
<evidence type="ECO:0000313" key="4">
    <source>
        <dbReference type="EMBL" id="CDP09457.1"/>
    </source>
</evidence>
<dbReference type="FunCoup" id="A0A068UMC5">
    <property type="interactions" value="2392"/>
</dbReference>
<name>A0A068UMC5_COFCA</name>
<dbReference type="AlphaFoldDB" id="A0A068UMC5"/>
<dbReference type="Pfam" id="PF09793">
    <property type="entry name" value="AD"/>
    <property type="match status" value="1"/>
</dbReference>
<organism evidence="4 5">
    <name type="scientific">Coffea canephora</name>
    <name type="common">Robusta coffee</name>
    <dbReference type="NCBI Taxonomy" id="49390"/>
    <lineage>
        <taxon>Eukaryota</taxon>
        <taxon>Viridiplantae</taxon>
        <taxon>Streptophyta</taxon>
        <taxon>Embryophyta</taxon>
        <taxon>Tracheophyta</taxon>
        <taxon>Spermatophyta</taxon>
        <taxon>Magnoliopsida</taxon>
        <taxon>eudicotyledons</taxon>
        <taxon>Gunneridae</taxon>
        <taxon>Pentapetalae</taxon>
        <taxon>asterids</taxon>
        <taxon>lamiids</taxon>
        <taxon>Gentianales</taxon>
        <taxon>Rubiaceae</taxon>
        <taxon>Ixoroideae</taxon>
        <taxon>Gardenieae complex</taxon>
        <taxon>Bertiereae - Coffeeae clade</taxon>
        <taxon>Coffeeae</taxon>
        <taxon>Coffea</taxon>
    </lineage>
</organism>
<dbReference type="OrthoDB" id="1057137at2759"/>
<dbReference type="SUPFAM" id="SSF82282">
    <property type="entry name" value="Homocysteine S-methyltransferase"/>
    <property type="match status" value="1"/>
</dbReference>
<dbReference type="InterPro" id="IPR039683">
    <property type="entry name" value="Lsm12-like"/>
</dbReference>
<evidence type="ECO:0000313" key="5">
    <source>
        <dbReference type="Proteomes" id="UP000295252"/>
    </source>
</evidence>
<gene>
    <name evidence="4" type="ORF">GSCOC_T00028832001</name>
</gene>
<keyword evidence="2" id="KW-0808">Transferase</keyword>
<feature type="domain" description="LSM12 anticodon-binding" evidence="3">
    <location>
        <begin position="90"/>
        <end position="183"/>
    </location>
</feature>
<dbReference type="Gramene" id="CDP09457">
    <property type="protein sequence ID" value="CDP09457"/>
    <property type="gene ID" value="GSCOC_T00028832001"/>
</dbReference>
<protein>
    <recommendedName>
        <fullName evidence="3">LSM12 anticodon-binding domain-containing protein</fullName>
    </recommendedName>
</protein>
<evidence type="ECO:0000256" key="2">
    <source>
        <dbReference type="ARBA" id="ARBA00022679"/>
    </source>
</evidence>
<dbReference type="GO" id="GO:0032259">
    <property type="term" value="P:methylation"/>
    <property type="evidence" value="ECO:0007669"/>
    <property type="project" value="UniProtKB-KW"/>
</dbReference>
<sequence length="210" mass="23920">MYILSHTICLVGSSASAETSKCSTNPTYFSSKLLTFDRLSNILVLHILLLLIQEGINLGSGPKRNIRLLKANYIKEFNFLGRGEDPLDLKKCFIDLNNLKGREDSVIRQAELEAEIFGIDVTAETQSIFYALFKTLPVHWDKTTIVWHIWGCGDSGDFLKDFHRRRVQVLADSGADLIAFETIPNRLQAMDYAEILEEENIKVPTWFSYE</sequence>
<dbReference type="GO" id="GO:0008168">
    <property type="term" value="F:methyltransferase activity"/>
    <property type="evidence" value="ECO:0007669"/>
    <property type="project" value="UniProtKB-KW"/>
</dbReference>
<dbReference type="STRING" id="49390.A0A068UMC5"/>